<evidence type="ECO:0000259" key="2">
    <source>
        <dbReference type="PROSITE" id="PS50995"/>
    </source>
</evidence>
<dbReference type="Gene3D" id="1.10.10.10">
    <property type="entry name" value="Winged helix-like DNA-binding domain superfamily/Winged helix DNA-binding domain"/>
    <property type="match status" value="1"/>
</dbReference>
<evidence type="ECO:0000313" key="3">
    <source>
        <dbReference type="EMBL" id="KUO96823.1"/>
    </source>
</evidence>
<dbReference type="OrthoDB" id="327696at2"/>
<dbReference type="GO" id="GO:0003700">
    <property type="term" value="F:DNA-binding transcription factor activity"/>
    <property type="evidence" value="ECO:0007669"/>
    <property type="project" value="InterPro"/>
</dbReference>
<keyword evidence="1" id="KW-0238">DNA-binding</keyword>
<dbReference type="InterPro" id="IPR036390">
    <property type="entry name" value="WH_DNA-bd_sf"/>
</dbReference>
<dbReference type="SUPFAM" id="SSF46785">
    <property type="entry name" value="Winged helix' DNA-binding domain"/>
    <property type="match status" value="1"/>
</dbReference>
<dbReference type="InterPro" id="IPR000835">
    <property type="entry name" value="HTH_MarR-typ"/>
</dbReference>
<dbReference type="PANTHER" id="PTHR33164">
    <property type="entry name" value="TRANSCRIPTIONAL REGULATOR, MARR FAMILY"/>
    <property type="match status" value="1"/>
</dbReference>
<dbReference type="Pfam" id="PF01047">
    <property type="entry name" value="MarR"/>
    <property type="match status" value="1"/>
</dbReference>
<dbReference type="InterPro" id="IPR036388">
    <property type="entry name" value="WH-like_DNA-bd_sf"/>
</dbReference>
<reference evidence="3 4" key="1">
    <citation type="submission" date="2015-12" db="EMBL/GenBank/DDBJ databases">
        <title>Draft genome sequence of Acidibacillus ferrooxidans ITV001, isolated from a chalcopyrite acid mine drainage site in Brazil.</title>
        <authorList>
            <person name="Dall'Agnol H."/>
            <person name="Nancucheo I."/>
            <person name="Johnson B."/>
            <person name="Oliveira R."/>
            <person name="Leite L."/>
            <person name="Pylro V."/>
            <person name="Nunes G.L."/>
            <person name="Tzotzos G."/>
            <person name="Fernandes G.R."/>
            <person name="Dutra J."/>
            <person name="Orellana S.C."/>
            <person name="Oliveira G."/>
        </authorList>
    </citation>
    <scope>NUCLEOTIDE SEQUENCE [LARGE SCALE GENOMIC DNA]</scope>
    <source>
        <strain evidence="4">ITV01</strain>
    </source>
</reference>
<dbReference type="EMBL" id="LPVJ01000009">
    <property type="protein sequence ID" value="KUO96823.1"/>
    <property type="molecule type" value="Genomic_DNA"/>
</dbReference>
<evidence type="ECO:0000256" key="1">
    <source>
        <dbReference type="ARBA" id="ARBA00023125"/>
    </source>
</evidence>
<proteinExistence type="predicted"/>
<gene>
    <name evidence="3" type="ORF">ATW55_08415</name>
</gene>
<name>A0A101XSP2_9BACL</name>
<evidence type="ECO:0000313" key="4">
    <source>
        <dbReference type="Proteomes" id="UP000053557"/>
    </source>
</evidence>
<accession>A0A101XSP2</accession>
<protein>
    <recommendedName>
        <fullName evidence="2">HTH marR-type domain-containing protein</fullName>
    </recommendedName>
</protein>
<dbReference type="PRINTS" id="PR00598">
    <property type="entry name" value="HTHMARR"/>
</dbReference>
<organism evidence="3 4">
    <name type="scientific">Ferroacidibacillus organovorans</name>
    <dbReference type="NCBI Taxonomy" id="1765683"/>
    <lineage>
        <taxon>Bacteria</taxon>
        <taxon>Bacillati</taxon>
        <taxon>Bacillota</taxon>
        <taxon>Bacilli</taxon>
        <taxon>Bacillales</taxon>
        <taxon>Alicyclobacillaceae</taxon>
        <taxon>Ferroacidibacillus</taxon>
    </lineage>
</organism>
<dbReference type="GO" id="GO:0006950">
    <property type="term" value="P:response to stress"/>
    <property type="evidence" value="ECO:0007669"/>
    <property type="project" value="TreeGrafter"/>
</dbReference>
<dbReference type="Proteomes" id="UP000053557">
    <property type="component" value="Unassembled WGS sequence"/>
</dbReference>
<dbReference type="GO" id="GO:0003677">
    <property type="term" value="F:DNA binding"/>
    <property type="evidence" value="ECO:0007669"/>
    <property type="project" value="UniProtKB-KW"/>
</dbReference>
<feature type="domain" description="HTH marR-type" evidence="2">
    <location>
        <begin position="1"/>
        <end position="123"/>
    </location>
</feature>
<dbReference type="PROSITE" id="PS50995">
    <property type="entry name" value="HTH_MARR_2"/>
    <property type="match status" value="1"/>
</dbReference>
<sequence length="142" mass="16246">MLMQNIGPHLFTRTNLGLTPGQIFMLHVIQTDEHCTVSRLAEKLEVNPSAITVMLDRLEQHNYVARMRDGKDRRVVHIHLTTEGSEKMAQVLDVRKRVVEHCLSQLTDVERETFLATLKKLADTSAAMELEQILTESEIKKI</sequence>
<dbReference type="PANTHER" id="PTHR33164:SF99">
    <property type="entry name" value="MARR FAMILY REGULATORY PROTEIN"/>
    <property type="match status" value="1"/>
</dbReference>
<dbReference type="SMART" id="SM00347">
    <property type="entry name" value="HTH_MARR"/>
    <property type="match status" value="1"/>
</dbReference>
<keyword evidence="4" id="KW-1185">Reference proteome</keyword>
<dbReference type="AlphaFoldDB" id="A0A101XSP2"/>
<dbReference type="InterPro" id="IPR039422">
    <property type="entry name" value="MarR/SlyA-like"/>
</dbReference>
<comment type="caution">
    <text evidence="3">The sequence shown here is derived from an EMBL/GenBank/DDBJ whole genome shotgun (WGS) entry which is preliminary data.</text>
</comment>